<dbReference type="GO" id="GO:0000036">
    <property type="term" value="F:acyl carrier activity"/>
    <property type="evidence" value="ECO:0007669"/>
    <property type="project" value="TreeGrafter"/>
</dbReference>
<keyword evidence="11" id="KW-1185">Reference proteome</keyword>
<dbReference type="PANTHER" id="PTHR31727">
    <property type="entry name" value="OLEOYL-ACYL CARRIER PROTEIN THIOESTERASE 1, CHLOROPLASTIC"/>
    <property type="match status" value="1"/>
</dbReference>
<keyword evidence="3" id="KW-0378">Hydrolase</keyword>
<dbReference type="RefSeq" id="WP_153510147.1">
    <property type="nucleotide sequence ID" value="NZ_CP045652.1"/>
</dbReference>
<evidence type="ECO:0000256" key="6">
    <source>
        <dbReference type="ARBA" id="ARBA00023098"/>
    </source>
</evidence>
<dbReference type="Pfam" id="PF20791">
    <property type="entry name" value="Acyl-ACP_TE_C"/>
    <property type="match status" value="1"/>
</dbReference>
<dbReference type="KEGG" id="sphe:GFH32_05605"/>
<accession>A0A5Q0Q6X7</accession>
<organism evidence="10 11">
    <name type="scientific">Sphingobacterium zhuxiongii</name>
    <dbReference type="NCBI Taxonomy" id="2662364"/>
    <lineage>
        <taxon>Bacteria</taxon>
        <taxon>Pseudomonadati</taxon>
        <taxon>Bacteroidota</taxon>
        <taxon>Sphingobacteriia</taxon>
        <taxon>Sphingobacteriales</taxon>
        <taxon>Sphingobacteriaceae</taxon>
        <taxon>Sphingobacterium</taxon>
    </lineage>
</organism>
<dbReference type="Pfam" id="PF01643">
    <property type="entry name" value="Acyl-ACP_TE"/>
    <property type="match status" value="1"/>
</dbReference>
<evidence type="ECO:0000256" key="5">
    <source>
        <dbReference type="ARBA" id="ARBA00022946"/>
    </source>
</evidence>
<evidence type="ECO:0000259" key="8">
    <source>
        <dbReference type="Pfam" id="PF01643"/>
    </source>
</evidence>
<evidence type="ECO:0000256" key="3">
    <source>
        <dbReference type="ARBA" id="ARBA00022801"/>
    </source>
</evidence>
<gene>
    <name evidence="10" type="ORF">GFH32_05605</name>
</gene>
<evidence type="ECO:0000256" key="7">
    <source>
        <dbReference type="ARBA" id="ARBA00023160"/>
    </source>
</evidence>
<dbReference type="InterPro" id="IPR029069">
    <property type="entry name" value="HotDog_dom_sf"/>
</dbReference>
<dbReference type="EMBL" id="CP045652">
    <property type="protein sequence ID" value="QGA25825.1"/>
    <property type="molecule type" value="Genomic_DNA"/>
</dbReference>
<dbReference type="InterPro" id="IPR049427">
    <property type="entry name" value="Acyl-ACP_TE_C"/>
</dbReference>
<reference evidence="10 11" key="1">
    <citation type="submission" date="2019-10" db="EMBL/GenBank/DDBJ databases">
        <authorList>
            <person name="Dong K."/>
        </authorList>
    </citation>
    <scope>NUCLEOTIDE SEQUENCE [LARGE SCALE GENOMIC DNA]</scope>
    <source>
        <strain evidence="11">dk4302</strain>
    </source>
</reference>
<evidence type="ECO:0000313" key="10">
    <source>
        <dbReference type="EMBL" id="QGA25825.1"/>
    </source>
</evidence>
<proteinExistence type="inferred from homology"/>
<sequence length="246" mass="28435">MNKMEEGIFEKEWKLNFTQCYPNGQLKYSELDNILQVSASEHADILGFGTKAILRTKQSWVLSRMLIEIEKLPIFEQTITVRTWIQDFSGSRSTRNFEVLFGQRRLVAATSLWAVFNIEARRAETLIASTDHVIPHPDRIMTSRTAERIDGNVAFNKIRDYQVVLSDLDIVNHANNVKYMDWCFDALDPKEVLSGKIKTVEMNFLRELSYGNQVAINEARIDDQNAIYSITRGERPHFLMQLTKKA</sequence>
<dbReference type="CDD" id="cd00586">
    <property type="entry name" value="4HBT"/>
    <property type="match status" value="1"/>
</dbReference>
<keyword evidence="6" id="KW-0443">Lipid metabolism</keyword>
<evidence type="ECO:0000313" key="11">
    <source>
        <dbReference type="Proteomes" id="UP000326921"/>
    </source>
</evidence>
<keyword evidence="5" id="KW-0809">Transit peptide</keyword>
<keyword evidence="2" id="KW-0444">Lipid biosynthesis</keyword>
<dbReference type="InterPro" id="IPR002864">
    <property type="entry name" value="Acyl-ACP_thioesterase_NHD"/>
</dbReference>
<dbReference type="GO" id="GO:0016297">
    <property type="term" value="F:fatty acyl-[ACP] hydrolase activity"/>
    <property type="evidence" value="ECO:0007669"/>
    <property type="project" value="InterPro"/>
</dbReference>
<keyword evidence="7" id="KW-0275">Fatty acid biosynthesis</keyword>
<protein>
    <submittedName>
        <fullName evidence="10">Acyl-[acyl-carrier-protein] thioesterase</fullName>
    </submittedName>
</protein>
<keyword evidence="4" id="KW-0276">Fatty acid metabolism</keyword>
<feature type="domain" description="Acyl-ACP thioesterase N-terminal hotdog" evidence="8">
    <location>
        <begin position="8"/>
        <end position="125"/>
    </location>
</feature>
<evidence type="ECO:0000259" key="9">
    <source>
        <dbReference type="Pfam" id="PF20791"/>
    </source>
</evidence>
<comment type="similarity">
    <text evidence="1">Belongs to the acyl-ACP thioesterase family.</text>
</comment>
<dbReference type="InterPro" id="IPR045023">
    <property type="entry name" value="FATA/B"/>
</dbReference>
<dbReference type="PANTHER" id="PTHR31727:SF6">
    <property type="entry name" value="OLEOYL-ACYL CARRIER PROTEIN THIOESTERASE 1, CHLOROPLASTIC"/>
    <property type="match status" value="1"/>
</dbReference>
<dbReference type="SUPFAM" id="SSF54637">
    <property type="entry name" value="Thioesterase/thiol ester dehydrase-isomerase"/>
    <property type="match status" value="2"/>
</dbReference>
<feature type="domain" description="Acyl-ACP thioesterase-like C-terminal" evidence="9">
    <location>
        <begin position="157"/>
        <end position="219"/>
    </location>
</feature>
<evidence type="ECO:0000256" key="1">
    <source>
        <dbReference type="ARBA" id="ARBA00006500"/>
    </source>
</evidence>
<dbReference type="AlphaFoldDB" id="A0A5Q0Q6X7"/>
<dbReference type="Gene3D" id="3.10.129.10">
    <property type="entry name" value="Hotdog Thioesterase"/>
    <property type="match status" value="2"/>
</dbReference>
<evidence type="ECO:0000256" key="2">
    <source>
        <dbReference type="ARBA" id="ARBA00022516"/>
    </source>
</evidence>
<evidence type="ECO:0000256" key="4">
    <source>
        <dbReference type="ARBA" id="ARBA00022832"/>
    </source>
</evidence>
<dbReference type="Proteomes" id="UP000326921">
    <property type="component" value="Chromosome"/>
</dbReference>
<name>A0A5Q0Q6X7_9SPHI</name>